<dbReference type="PANTHER" id="PTHR15481">
    <property type="entry name" value="RIBONUCLEIC ACID BINDING PROTEIN S1"/>
    <property type="match status" value="1"/>
</dbReference>
<dbReference type="Pfam" id="PF00076">
    <property type="entry name" value="RRM_1"/>
    <property type="match status" value="1"/>
</dbReference>
<evidence type="ECO:0000313" key="5">
    <source>
        <dbReference type="EMBL" id="SCV67830.1"/>
    </source>
</evidence>
<dbReference type="SMART" id="SM00360">
    <property type="entry name" value="RRM"/>
    <property type="match status" value="1"/>
</dbReference>
<accession>A0A238F0Z6</accession>
<dbReference type="PANTHER" id="PTHR15481:SF0">
    <property type="entry name" value="LD23870P-RELATED"/>
    <property type="match status" value="1"/>
</dbReference>
<feature type="region of interest" description="Disordered" evidence="3">
    <location>
        <begin position="97"/>
        <end position="157"/>
    </location>
</feature>
<sequence length="157" mass="17282">MVRSPRRDDDDDDLSRPPYVIRINRLTKNVHRSHLDHIFSPYGKILDIDLPLERRLGTHRGTAWITYATLAQADKAVDCMDLGQIDGSEVTVVLEKAIKPPPPPPATRGGGSYGNGGGGARWGQSTTFPTGSEKVMESKSREGLQEGEELVEKCVEE</sequence>
<dbReference type="Proteomes" id="UP000198372">
    <property type="component" value="Unassembled WGS sequence"/>
</dbReference>
<feature type="domain" description="RRM" evidence="4">
    <location>
        <begin position="19"/>
        <end position="97"/>
    </location>
</feature>
<evidence type="ECO:0000256" key="1">
    <source>
        <dbReference type="ARBA" id="ARBA00022884"/>
    </source>
</evidence>
<dbReference type="Gene3D" id="3.30.70.330">
    <property type="match status" value="1"/>
</dbReference>
<keyword evidence="1 2" id="KW-0694">RNA-binding</keyword>
<dbReference type="SUPFAM" id="SSF54928">
    <property type="entry name" value="RNA-binding domain, RBD"/>
    <property type="match status" value="1"/>
</dbReference>
<reference evidence="6" key="1">
    <citation type="submission" date="2016-09" db="EMBL/GenBank/DDBJ databases">
        <authorList>
            <person name="Jeantristanb JTB J.-T."/>
            <person name="Ricardo R."/>
        </authorList>
    </citation>
    <scope>NUCLEOTIDE SEQUENCE [LARGE SCALE GENOMIC DNA]</scope>
</reference>
<feature type="compositionally biased region" description="Gly residues" evidence="3">
    <location>
        <begin position="108"/>
        <end position="121"/>
    </location>
</feature>
<dbReference type="PROSITE" id="PS50102">
    <property type="entry name" value="RRM"/>
    <property type="match status" value="1"/>
</dbReference>
<dbReference type="InterPro" id="IPR035979">
    <property type="entry name" value="RBD_domain_sf"/>
</dbReference>
<evidence type="ECO:0000313" key="6">
    <source>
        <dbReference type="Proteomes" id="UP000198372"/>
    </source>
</evidence>
<dbReference type="OrthoDB" id="252020at2759"/>
<protein>
    <submittedName>
        <fullName evidence="5">BQ2448_5441 protein</fullName>
    </submittedName>
</protein>
<dbReference type="GO" id="GO:0005737">
    <property type="term" value="C:cytoplasm"/>
    <property type="evidence" value="ECO:0007669"/>
    <property type="project" value="TreeGrafter"/>
</dbReference>
<dbReference type="EMBL" id="FMSP01000002">
    <property type="protein sequence ID" value="SCV67830.1"/>
    <property type="molecule type" value="Genomic_DNA"/>
</dbReference>
<proteinExistence type="predicted"/>
<evidence type="ECO:0000259" key="4">
    <source>
        <dbReference type="PROSITE" id="PS50102"/>
    </source>
</evidence>
<dbReference type="GO" id="GO:0061574">
    <property type="term" value="C:ASAP complex"/>
    <property type="evidence" value="ECO:0007669"/>
    <property type="project" value="TreeGrafter"/>
</dbReference>
<evidence type="ECO:0000256" key="2">
    <source>
        <dbReference type="PROSITE-ProRule" id="PRU00176"/>
    </source>
</evidence>
<dbReference type="InterPro" id="IPR000504">
    <property type="entry name" value="RRM_dom"/>
</dbReference>
<dbReference type="GO" id="GO:0005654">
    <property type="term" value="C:nucleoplasm"/>
    <property type="evidence" value="ECO:0007669"/>
    <property type="project" value="TreeGrafter"/>
</dbReference>
<dbReference type="InterPro" id="IPR012677">
    <property type="entry name" value="Nucleotide-bd_a/b_plait_sf"/>
</dbReference>
<name>A0A238F0Z6_9BASI</name>
<dbReference type="GO" id="GO:0000398">
    <property type="term" value="P:mRNA splicing, via spliceosome"/>
    <property type="evidence" value="ECO:0007669"/>
    <property type="project" value="TreeGrafter"/>
</dbReference>
<gene>
    <name evidence="5" type="ORF">BQ2448_5441</name>
</gene>
<dbReference type="STRING" id="269621.A0A238F0Z6"/>
<evidence type="ECO:0000256" key="3">
    <source>
        <dbReference type="SAM" id="MobiDB-lite"/>
    </source>
</evidence>
<dbReference type="GO" id="GO:0003723">
    <property type="term" value="F:RNA binding"/>
    <property type="evidence" value="ECO:0007669"/>
    <property type="project" value="UniProtKB-UniRule"/>
</dbReference>
<keyword evidence="6" id="KW-1185">Reference proteome</keyword>
<feature type="compositionally biased region" description="Basic and acidic residues" evidence="3">
    <location>
        <begin position="134"/>
        <end position="157"/>
    </location>
</feature>
<organism evidence="5 6">
    <name type="scientific">Microbotryum intermedium</name>
    <dbReference type="NCBI Taxonomy" id="269621"/>
    <lineage>
        <taxon>Eukaryota</taxon>
        <taxon>Fungi</taxon>
        <taxon>Dikarya</taxon>
        <taxon>Basidiomycota</taxon>
        <taxon>Pucciniomycotina</taxon>
        <taxon>Microbotryomycetes</taxon>
        <taxon>Microbotryales</taxon>
        <taxon>Microbotryaceae</taxon>
        <taxon>Microbotryum</taxon>
    </lineage>
</organism>
<dbReference type="AlphaFoldDB" id="A0A238F0Z6"/>